<protein>
    <submittedName>
        <fullName evidence="1">Uncharacterized protein</fullName>
    </submittedName>
</protein>
<dbReference type="EMBL" id="CM056741">
    <property type="protein sequence ID" value="KAJ8682277.1"/>
    <property type="molecule type" value="Genomic_DNA"/>
</dbReference>
<organism evidence="1 2">
    <name type="scientific">Eretmocerus hayati</name>
    <dbReference type="NCBI Taxonomy" id="131215"/>
    <lineage>
        <taxon>Eukaryota</taxon>
        <taxon>Metazoa</taxon>
        <taxon>Ecdysozoa</taxon>
        <taxon>Arthropoda</taxon>
        <taxon>Hexapoda</taxon>
        <taxon>Insecta</taxon>
        <taxon>Pterygota</taxon>
        <taxon>Neoptera</taxon>
        <taxon>Endopterygota</taxon>
        <taxon>Hymenoptera</taxon>
        <taxon>Apocrita</taxon>
        <taxon>Proctotrupomorpha</taxon>
        <taxon>Chalcidoidea</taxon>
        <taxon>Aphelinidae</taxon>
        <taxon>Aphelininae</taxon>
        <taxon>Eretmocerus</taxon>
    </lineage>
</organism>
<dbReference type="Proteomes" id="UP001239111">
    <property type="component" value="Chromosome 1"/>
</dbReference>
<evidence type="ECO:0000313" key="1">
    <source>
        <dbReference type="EMBL" id="KAJ8682277.1"/>
    </source>
</evidence>
<comment type="caution">
    <text evidence="1">The sequence shown here is derived from an EMBL/GenBank/DDBJ whole genome shotgun (WGS) entry which is preliminary data.</text>
</comment>
<accession>A0ACC2PFM8</accession>
<evidence type="ECO:0000313" key="2">
    <source>
        <dbReference type="Proteomes" id="UP001239111"/>
    </source>
</evidence>
<proteinExistence type="predicted"/>
<sequence length="440" mass="48048">MLQEVTDDSDGCGAKFSVIIVSDKFEGKPLLQRHRLVNDALAEELKEIHAFSQKTLTPEQWKQHISAPGKVILFGEHAVVYGKTAVAASLNLRTTLYLNEIQPDNNSAIILELPKVNLIKSIPLNLLLDQTTPKLSTEGHESLYKHVQKLASTIGIEDNRQKISLECILYAIIQVVQEEGLEPKACKLKLDSELSIGAGAGSSASFAVCLVAAFLRWSQLQKNPNAPIKFDKDSLEKISKFAFNCEKIMHGTPSGIDNSICTFGSIIEFRRGEQPSFIDMGSKSLQVLLVDTCVGRNTKQLVDKVAALMAKFPDVIHPIMQSIDAVSKKAIEIFKDMQNVGTDVTRQQNFHENLADLVRINHGLLNACQVSHSSLEAIVDSAKKHQFSGKLTGAGGGGFAYILIPPNASQDVITNLIRELSESGFKVCVTDLGGPGVRVH</sequence>
<reference evidence="1" key="1">
    <citation type="submission" date="2023-04" db="EMBL/GenBank/DDBJ databases">
        <title>A chromosome-level genome assembly of the parasitoid wasp Eretmocerus hayati.</title>
        <authorList>
            <person name="Zhong Y."/>
            <person name="Liu S."/>
            <person name="Liu Y."/>
        </authorList>
    </citation>
    <scope>NUCLEOTIDE SEQUENCE</scope>
    <source>
        <strain evidence="1">ZJU_SS_LIU_2023</strain>
    </source>
</reference>
<keyword evidence="2" id="KW-1185">Reference proteome</keyword>
<gene>
    <name evidence="1" type="ORF">QAD02_018069</name>
</gene>
<name>A0ACC2PFM8_9HYME</name>